<dbReference type="InterPro" id="IPR039901">
    <property type="entry name" value="Kdotransferase"/>
</dbReference>
<protein>
    <recommendedName>
        <fullName evidence="4 8">3-deoxy-D-manno-octulosonic acid transferase</fullName>
        <shortName evidence="8">Kdo transferase</shortName>
        <ecNumber evidence="3 8">2.4.99.12</ecNumber>
    </recommendedName>
    <alternativeName>
        <fullName evidence="6 8">Lipid IV(A) 3-deoxy-D-manno-octulosonic acid transferase</fullName>
    </alternativeName>
</protein>
<dbReference type="GO" id="GO:0009245">
    <property type="term" value="P:lipid A biosynthetic process"/>
    <property type="evidence" value="ECO:0007669"/>
    <property type="project" value="TreeGrafter"/>
</dbReference>
<evidence type="ECO:0000256" key="7">
    <source>
        <dbReference type="ARBA" id="ARBA00049183"/>
    </source>
</evidence>
<dbReference type="EMBL" id="FXTO01000001">
    <property type="protein sequence ID" value="SMO36814.1"/>
    <property type="molecule type" value="Genomic_DNA"/>
</dbReference>
<dbReference type="AlphaFoldDB" id="A0A521APQ6"/>
<sequence length="405" mass="44466">MARSLGLAAYLALARRAPRSPVQFPCDRPQGHVIWGHASTLSKAAALLQLAQRLQAQGVEFTLLLTTPQDVPRPDHMKSHVIWQHNPEEAISDIRRFLSHWRPDLLLWTGGQLQPALIHGTSRAGVPMFLVDAEEDGFDAGRLPWLPDVNRQVLALFDQIMASDAAAAQRMRKLGVATSRIAITGRLQEAATALPCDEETRDDLAETLAGRSLWLAAMVQPEELDTILRAHRASLRYSHRQLLIIVPDDETRGPNFQARLEDEGWRIAVWSHGDTPEETTQILLADTRGEMGLWYRLAPITFMGSSLTSGHGGRDPWEPAALGSAILYGPNVSRYLPAYSRLAGAGAARIVRDAETLSGAITRLSAPDQAAIMAHAAWEVSSEGAEATDRLMTLVQDILDLKDAM</sequence>
<dbReference type="EC" id="2.4.99.12" evidence="3 8"/>
<dbReference type="GO" id="GO:0005886">
    <property type="term" value="C:plasma membrane"/>
    <property type="evidence" value="ECO:0007669"/>
    <property type="project" value="UniProtKB-SubCell"/>
</dbReference>
<evidence type="ECO:0000256" key="6">
    <source>
        <dbReference type="ARBA" id="ARBA00031445"/>
    </source>
</evidence>
<keyword evidence="8" id="KW-1003">Cell membrane</keyword>
<dbReference type="OrthoDB" id="9789797at2"/>
<evidence type="ECO:0000313" key="10">
    <source>
        <dbReference type="EMBL" id="SMO36814.1"/>
    </source>
</evidence>
<dbReference type="GO" id="GO:0009244">
    <property type="term" value="P:lipopolysaccharide core region biosynthetic process"/>
    <property type="evidence" value="ECO:0007669"/>
    <property type="project" value="UniProtKB-UniRule"/>
</dbReference>
<feature type="domain" description="3-deoxy-D-manno-octulosonic-acid transferase N-terminal" evidence="9">
    <location>
        <begin position="28"/>
        <end position="187"/>
    </location>
</feature>
<evidence type="ECO:0000313" key="11">
    <source>
        <dbReference type="Proteomes" id="UP000316030"/>
    </source>
</evidence>
<dbReference type="InterPro" id="IPR038107">
    <property type="entry name" value="Glycos_transf_N_sf"/>
</dbReference>
<dbReference type="PANTHER" id="PTHR42755">
    <property type="entry name" value="3-DEOXY-MANNO-OCTULOSONATE CYTIDYLYLTRANSFERASE"/>
    <property type="match status" value="1"/>
</dbReference>
<comment type="function">
    <text evidence="1 8">Involved in lipopolysaccharide (LPS) biosynthesis. Catalyzes the transfer of 3-deoxy-D-manno-octulosonate (Kdo) residue(s) from CMP-Kdo to lipid IV(A), the tetraacyldisaccharide-1,4'-bisphosphate precursor of lipid A.</text>
</comment>
<comment type="catalytic activity">
    <reaction evidence="7 8">
        <text>lipid IVA (E. coli) + CMP-3-deoxy-beta-D-manno-octulosonate = alpha-Kdo-(2-&gt;6)-lipid IVA (E. coli) + CMP + H(+)</text>
        <dbReference type="Rhea" id="RHEA:28066"/>
        <dbReference type="ChEBI" id="CHEBI:15378"/>
        <dbReference type="ChEBI" id="CHEBI:58603"/>
        <dbReference type="ChEBI" id="CHEBI:60364"/>
        <dbReference type="ChEBI" id="CHEBI:60377"/>
        <dbReference type="ChEBI" id="CHEBI:85987"/>
        <dbReference type="EC" id="2.4.99.12"/>
    </reaction>
</comment>
<keyword evidence="8" id="KW-0448">Lipopolysaccharide biosynthesis</keyword>
<comment type="subcellular location">
    <subcellularLocation>
        <location evidence="8">Cell membrane</location>
    </subcellularLocation>
</comment>
<comment type="similarity">
    <text evidence="8">Belongs to the glycosyltransferase group 1 family.</text>
</comment>
<dbReference type="Pfam" id="PF04413">
    <property type="entry name" value="Glycos_transf_N"/>
    <property type="match status" value="1"/>
</dbReference>
<gene>
    <name evidence="10" type="ORF">SAMN06265173_101300</name>
</gene>
<keyword evidence="8" id="KW-0472">Membrane</keyword>
<reference evidence="10 11" key="1">
    <citation type="submission" date="2017-05" db="EMBL/GenBank/DDBJ databases">
        <authorList>
            <person name="Varghese N."/>
            <person name="Submissions S."/>
        </authorList>
    </citation>
    <scope>NUCLEOTIDE SEQUENCE [LARGE SCALE GENOMIC DNA]</scope>
    <source>
        <strain evidence="10 11">DSM 29506</strain>
    </source>
</reference>
<dbReference type="SUPFAM" id="SSF53756">
    <property type="entry name" value="UDP-Glycosyltransferase/glycogen phosphorylase"/>
    <property type="match status" value="1"/>
</dbReference>
<evidence type="ECO:0000256" key="8">
    <source>
        <dbReference type="RuleBase" id="RU365103"/>
    </source>
</evidence>
<comment type="pathway">
    <text evidence="2 8">Bacterial outer membrane biogenesis; LPS core biosynthesis.</text>
</comment>
<dbReference type="GO" id="GO:0043842">
    <property type="term" value="F:Kdo transferase activity"/>
    <property type="evidence" value="ECO:0007669"/>
    <property type="project" value="UniProtKB-EC"/>
</dbReference>
<dbReference type="Gene3D" id="3.40.50.11720">
    <property type="entry name" value="3-Deoxy-D-manno-octulosonic-acid transferase, N-terminal domain"/>
    <property type="match status" value="1"/>
</dbReference>
<evidence type="ECO:0000256" key="4">
    <source>
        <dbReference type="ARBA" id="ARBA00019077"/>
    </source>
</evidence>
<dbReference type="UniPathway" id="UPA00958"/>
<dbReference type="InterPro" id="IPR007507">
    <property type="entry name" value="Glycos_transf_N"/>
</dbReference>
<evidence type="ECO:0000256" key="3">
    <source>
        <dbReference type="ARBA" id="ARBA00012621"/>
    </source>
</evidence>
<evidence type="ECO:0000259" key="9">
    <source>
        <dbReference type="Pfam" id="PF04413"/>
    </source>
</evidence>
<evidence type="ECO:0000256" key="5">
    <source>
        <dbReference type="ARBA" id="ARBA00022679"/>
    </source>
</evidence>
<organism evidence="10 11">
    <name type="scientific">Thalassovita litoralis</name>
    <dbReference type="NCBI Taxonomy" id="1010611"/>
    <lineage>
        <taxon>Bacteria</taxon>
        <taxon>Pseudomonadati</taxon>
        <taxon>Pseudomonadota</taxon>
        <taxon>Alphaproteobacteria</taxon>
        <taxon>Rhodobacterales</taxon>
        <taxon>Roseobacteraceae</taxon>
        <taxon>Thalassovita</taxon>
    </lineage>
</organism>
<dbReference type="RefSeq" id="WP_142491604.1">
    <property type="nucleotide sequence ID" value="NZ_FXTO01000001.1"/>
</dbReference>
<dbReference type="PANTHER" id="PTHR42755:SF1">
    <property type="entry name" value="3-DEOXY-D-MANNO-OCTULOSONIC ACID TRANSFERASE, MITOCHONDRIAL-RELATED"/>
    <property type="match status" value="1"/>
</dbReference>
<keyword evidence="11" id="KW-1185">Reference proteome</keyword>
<accession>A0A521APQ6</accession>
<dbReference type="Gene3D" id="3.40.50.2000">
    <property type="entry name" value="Glycogen Phosphorylase B"/>
    <property type="match status" value="1"/>
</dbReference>
<evidence type="ECO:0000256" key="1">
    <source>
        <dbReference type="ARBA" id="ARBA00003394"/>
    </source>
</evidence>
<proteinExistence type="inferred from homology"/>
<name>A0A521APQ6_9RHOB</name>
<keyword evidence="5 8" id="KW-0808">Transferase</keyword>
<evidence type="ECO:0000256" key="2">
    <source>
        <dbReference type="ARBA" id="ARBA00004713"/>
    </source>
</evidence>
<dbReference type="Proteomes" id="UP000316030">
    <property type="component" value="Unassembled WGS sequence"/>
</dbReference>